<reference evidence="4 5" key="1">
    <citation type="submission" date="2018-11" db="EMBL/GenBank/DDBJ databases">
        <authorList>
            <person name="Wuyts S."/>
        </authorList>
    </citation>
    <scope>NUCLEOTIDE SEQUENCE [LARGE SCALE GENOMIC DNA]</scope>
    <source>
        <strain evidence="4">Lactobacillus mudanjiangensis AMBF249</strain>
    </source>
</reference>
<gene>
    <name evidence="4" type="ORF">MUDAN_MDHGFNIF_02986</name>
</gene>
<keyword evidence="5" id="KW-1185">Reference proteome</keyword>
<dbReference type="Gene3D" id="3.40.50.360">
    <property type="match status" value="1"/>
</dbReference>
<dbReference type="GO" id="GO:0003955">
    <property type="term" value="F:NAD(P)H dehydrogenase (quinone) activity"/>
    <property type="evidence" value="ECO:0007669"/>
    <property type="project" value="TreeGrafter"/>
</dbReference>
<keyword evidence="2" id="KW-0560">Oxidoreductase</keyword>
<dbReference type="PANTHER" id="PTHR10204">
    <property type="entry name" value="NAD P H OXIDOREDUCTASE-RELATED"/>
    <property type="match status" value="1"/>
</dbReference>
<protein>
    <submittedName>
        <fullName evidence="4">NAD(P)H dehydrogenase, quinone family [Lactobacillus casei W56]</fullName>
    </submittedName>
</protein>
<dbReference type="EMBL" id="UYIG01000113">
    <property type="protein sequence ID" value="VDG28557.1"/>
    <property type="molecule type" value="Genomic_DNA"/>
</dbReference>
<name>A0A660E645_9LACO</name>
<comment type="similarity">
    <text evidence="1">Belongs to the NAD(P)H dehydrogenase (quinone) family.</text>
</comment>
<dbReference type="SUPFAM" id="SSF52218">
    <property type="entry name" value="Flavoproteins"/>
    <property type="match status" value="1"/>
</dbReference>
<dbReference type="AlphaFoldDB" id="A0A660E645"/>
<dbReference type="InterPro" id="IPR003680">
    <property type="entry name" value="Flavodoxin_fold"/>
</dbReference>
<dbReference type="GO" id="GO:0005829">
    <property type="term" value="C:cytosol"/>
    <property type="evidence" value="ECO:0007669"/>
    <property type="project" value="TreeGrafter"/>
</dbReference>
<evidence type="ECO:0000313" key="4">
    <source>
        <dbReference type="EMBL" id="VDG28557.1"/>
    </source>
</evidence>
<evidence type="ECO:0000256" key="1">
    <source>
        <dbReference type="ARBA" id="ARBA00006252"/>
    </source>
</evidence>
<dbReference type="InterPro" id="IPR029039">
    <property type="entry name" value="Flavoprotein-like_sf"/>
</dbReference>
<proteinExistence type="inferred from homology"/>
<dbReference type="InterPro" id="IPR051545">
    <property type="entry name" value="NAD(P)H_dehydrogenase_qn"/>
</dbReference>
<evidence type="ECO:0000256" key="2">
    <source>
        <dbReference type="ARBA" id="ARBA00023002"/>
    </source>
</evidence>
<feature type="domain" description="Flavodoxin-like fold" evidence="3">
    <location>
        <begin position="2"/>
        <end position="191"/>
    </location>
</feature>
<dbReference type="RefSeq" id="WP_130851788.1">
    <property type="nucleotide sequence ID" value="NZ_UYIG01000113.1"/>
</dbReference>
<dbReference type="PANTHER" id="PTHR10204:SF34">
    <property type="entry name" value="NAD(P)H DEHYDROGENASE [QUINONE] 1 ISOFORM 1"/>
    <property type="match status" value="1"/>
</dbReference>
<dbReference type="OrthoDB" id="9798454at2"/>
<sequence length="201" mass="22892">MKKTLIVYAHPYAGSFNHAVLTAVRQTLEREKVTYDVIDLYQEQFNPIYTTHELKLFHTGQTDDPQVTAYLAKLRQANQIIFITPVWWNDLPAMLKGFIDKVMKEGPGLSHVVTKTGVKGLLTNLEQAYVLTTSTSPTFYLKLFGGNAIKRIFIRQTLHQLGVKHGHWVNFGGITSSSLKRRQRYLAKVEQIFCGHGTDVR</sequence>
<evidence type="ECO:0000313" key="5">
    <source>
        <dbReference type="Proteomes" id="UP000289996"/>
    </source>
</evidence>
<evidence type="ECO:0000259" key="3">
    <source>
        <dbReference type="Pfam" id="PF02525"/>
    </source>
</evidence>
<dbReference type="Proteomes" id="UP000289996">
    <property type="component" value="Unassembled WGS sequence"/>
</dbReference>
<organism evidence="4 5">
    <name type="scientific">Lactiplantibacillus mudanjiangensis</name>
    <dbReference type="NCBI Taxonomy" id="1296538"/>
    <lineage>
        <taxon>Bacteria</taxon>
        <taxon>Bacillati</taxon>
        <taxon>Bacillota</taxon>
        <taxon>Bacilli</taxon>
        <taxon>Lactobacillales</taxon>
        <taxon>Lactobacillaceae</taxon>
        <taxon>Lactiplantibacillus</taxon>
    </lineage>
</organism>
<dbReference type="Pfam" id="PF02525">
    <property type="entry name" value="Flavodoxin_2"/>
    <property type="match status" value="1"/>
</dbReference>
<accession>A0A660E645</accession>